<organism evidence="1 2">
    <name type="scientific">Aminipila butyrica</name>
    <dbReference type="NCBI Taxonomy" id="433296"/>
    <lineage>
        <taxon>Bacteria</taxon>
        <taxon>Bacillati</taxon>
        <taxon>Bacillota</taxon>
        <taxon>Clostridia</taxon>
        <taxon>Peptostreptococcales</taxon>
        <taxon>Anaerovoracaceae</taxon>
        <taxon>Aminipila</taxon>
    </lineage>
</organism>
<evidence type="ECO:0000313" key="2">
    <source>
        <dbReference type="Proteomes" id="UP000466848"/>
    </source>
</evidence>
<name>A0A858BRR8_9FIRM</name>
<proteinExistence type="predicted"/>
<dbReference type="Proteomes" id="UP000466848">
    <property type="component" value="Chromosome"/>
</dbReference>
<protein>
    <submittedName>
        <fullName evidence="1">Uncharacterized protein</fullName>
    </submittedName>
</protein>
<evidence type="ECO:0000313" key="1">
    <source>
        <dbReference type="EMBL" id="QIB67815.1"/>
    </source>
</evidence>
<dbReference type="KEGG" id="abut:Ami103574_00100"/>
<dbReference type="AlphaFoldDB" id="A0A858BRR8"/>
<keyword evidence="2" id="KW-1185">Reference proteome</keyword>
<dbReference type="RefSeq" id="WP_163064736.1">
    <property type="nucleotide sequence ID" value="NZ_CP048649.1"/>
</dbReference>
<sequence length="182" mass="20565">MNKPILEILREQFIPHHDVMDILRQIVNKSGNRDIAICMIEAYNLGRIRTLQELRAKKKAAIGQISKTKQANEGARSPKDELKAIQIIGIGETALRVSSLCKDISSMPVEEIEELRKTVQTEIEKGKYCCKNIDKVPEFVDLLMDACIKIRGHQESFYSKQISVARVIESLPQQDDSISCAI</sequence>
<reference evidence="1 2" key="1">
    <citation type="submission" date="2020-02" db="EMBL/GenBank/DDBJ databases">
        <authorList>
            <person name="Kim Y.B."/>
            <person name="Roh S.W."/>
        </authorList>
    </citation>
    <scope>NUCLEOTIDE SEQUENCE [LARGE SCALE GENOMIC DNA]</scope>
    <source>
        <strain evidence="1 2">DSM 103574</strain>
    </source>
</reference>
<accession>A0A858BRR8</accession>
<dbReference type="EMBL" id="CP048649">
    <property type="protein sequence ID" value="QIB67815.1"/>
    <property type="molecule type" value="Genomic_DNA"/>
</dbReference>
<gene>
    <name evidence="1" type="ORF">Ami103574_00100</name>
</gene>